<keyword evidence="4" id="KW-1185">Reference proteome</keyword>
<feature type="domain" description="Guanylate cyclase" evidence="2">
    <location>
        <begin position="12"/>
        <end position="127"/>
    </location>
</feature>
<dbReference type="PROSITE" id="PS50005">
    <property type="entry name" value="TPR"/>
    <property type="match status" value="2"/>
</dbReference>
<name>A0A2P7ANP0_9HYPH</name>
<dbReference type="SUPFAM" id="SSF48452">
    <property type="entry name" value="TPR-like"/>
    <property type="match status" value="1"/>
</dbReference>
<organism evidence="3 4">
    <name type="scientific">Phyllobacterium endophyticum</name>
    <dbReference type="NCBI Taxonomy" id="1149773"/>
    <lineage>
        <taxon>Bacteria</taxon>
        <taxon>Pseudomonadati</taxon>
        <taxon>Pseudomonadota</taxon>
        <taxon>Alphaproteobacteria</taxon>
        <taxon>Hyphomicrobiales</taxon>
        <taxon>Phyllobacteriaceae</taxon>
        <taxon>Phyllobacterium</taxon>
    </lineage>
</organism>
<sequence>MLGGRVERRLTTILVADVAGYSRLMSNDEAATFAALDRHRSELIDPRIAENQGRIVKMTGDGLLVEFTSVVNAVFCAAEIQRGMRERNENVQPDRRIEFRIGINLGDVIVQNGDIFGDGVNVAARLEGIAAPGGISVSASVREHVGSRLDLAFEDMGERALKNIERPIRVYNIVLNAGSTTQPRPPAAVSAKDMSDLSIAVLPFTNMSGDPEQEYFSDGITEDIITDLSKISGLHVVARNTVFTYKGKSVKVKQVAQELGIRFVLEGSVRKAGERIRITGQLIDAKNGGHLWADRYDRSMTDIFSIQDEITRSIVDQLKVKLLPEESAAVARPPTENVEAYTYYLRGRQFSHEWTKAYLLLARRMFTRAVEIDPHYARAYAGIANCDSALHGWHSEEVSLDGILEMSAKALALDPDLAEAHAARGLALLRNERRAEGIVELKRALELEPDLYEANYFYARLLYTQGDLHDAAIYFVRAAEIRPDDYVSPILLTSVYQALGMKTETENWAQRGIERAERALLLHPENSSPAHRGALALAHLGQKERARDWAARALAIAPDDIYGHYNVACAYSILGDAEQALDLLQHVVPRNTREQMMWFKYDSDLDPLREHPRFRQMCSTRAKELGLEGEIEC</sequence>
<gene>
    <name evidence="3" type="ORF">CU100_19450</name>
</gene>
<dbReference type="Proteomes" id="UP000241158">
    <property type="component" value="Unassembled WGS sequence"/>
</dbReference>
<dbReference type="PANTHER" id="PTHR43081">
    <property type="entry name" value="ADENYLATE CYCLASE, TERMINAL-DIFFERENTIATION SPECIFIC-RELATED"/>
    <property type="match status" value="1"/>
</dbReference>
<dbReference type="Gene3D" id="3.30.70.1230">
    <property type="entry name" value="Nucleotide cyclase"/>
    <property type="match status" value="1"/>
</dbReference>
<dbReference type="GO" id="GO:0004016">
    <property type="term" value="F:adenylate cyclase activity"/>
    <property type="evidence" value="ECO:0007669"/>
    <property type="project" value="UniProtKB-ARBA"/>
</dbReference>
<dbReference type="CDD" id="cd07302">
    <property type="entry name" value="CHD"/>
    <property type="match status" value="1"/>
</dbReference>
<evidence type="ECO:0000256" key="1">
    <source>
        <dbReference type="PROSITE-ProRule" id="PRU00339"/>
    </source>
</evidence>
<dbReference type="PROSITE" id="PS50125">
    <property type="entry name" value="GUANYLATE_CYCLASE_2"/>
    <property type="match status" value="1"/>
</dbReference>
<feature type="repeat" description="TPR" evidence="1">
    <location>
        <begin position="452"/>
        <end position="485"/>
    </location>
</feature>
<protein>
    <submittedName>
        <fullName evidence="3">Adenylate/guanylate cyclase domain-containing protein</fullName>
    </submittedName>
</protein>
<dbReference type="OrthoDB" id="9807521at2"/>
<dbReference type="SMART" id="SM00028">
    <property type="entry name" value="TPR"/>
    <property type="match status" value="4"/>
</dbReference>
<dbReference type="Pfam" id="PF00211">
    <property type="entry name" value="Guanylate_cyc"/>
    <property type="match status" value="1"/>
</dbReference>
<dbReference type="GO" id="GO:0006171">
    <property type="term" value="P:cAMP biosynthetic process"/>
    <property type="evidence" value="ECO:0007669"/>
    <property type="project" value="TreeGrafter"/>
</dbReference>
<dbReference type="InterPro" id="IPR019734">
    <property type="entry name" value="TPR_rpt"/>
</dbReference>
<accession>A0A2P7ANP0</accession>
<evidence type="ECO:0000259" key="2">
    <source>
        <dbReference type="PROSITE" id="PS50125"/>
    </source>
</evidence>
<dbReference type="Gene3D" id="1.25.40.10">
    <property type="entry name" value="Tetratricopeptide repeat domain"/>
    <property type="match status" value="2"/>
</dbReference>
<dbReference type="PANTHER" id="PTHR43081:SF19">
    <property type="entry name" value="PH-SENSITIVE ADENYLATE CYCLASE RV1264"/>
    <property type="match status" value="1"/>
</dbReference>
<dbReference type="InterPro" id="IPR029787">
    <property type="entry name" value="Nucleotide_cyclase"/>
</dbReference>
<dbReference type="InterPro" id="IPR050697">
    <property type="entry name" value="Adenylyl/Guanylyl_Cyclase_3/4"/>
</dbReference>
<dbReference type="NCBIfam" id="NF047558">
    <property type="entry name" value="TPR_END_plus"/>
    <property type="match status" value="1"/>
</dbReference>
<comment type="caution">
    <text evidence="3">The sequence shown here is derived from an EMBL/GenBank/DDBJ whole genome shotgun (WGS) entry which is preliminary data.</text>
</comment>
<dbReference type="Pfam" id="PF13181">
    <property type="entry name" value="TPR_8"/>
    <property type="match status" value="1"/>
</dbReference>
<dbReference type="EMBL" id="PGGN01000004">
    <property type="protein sequence ID" value="PSH55833.1"/>
    <property type="molecule type" value="Genomic_DNA"/>
</dbReference>
<keyword evidence="1" id="KW-0802">TPR repeat</keyword>
<feature type="repeat" description="TPR" evidence="1">
    <location>
        <begin position="418"/>
        <end position="451"/>
    </location>
</feature>
<dbReference type="Gene3D" id="3.40.50.10070">
    <property type="entry name" value="TolB, N-terminal domain"/>
    <property type="match status" value="1"/>
</dbReference>
<reference evidence="4" key="1">
    <citation type="submission" date="2017-11" db="EMBL/GenBank/DDBJ databases">
        <authorList>
            <person name="Kuznetsova I."/>
            <person name="Sazanova A."/>
            <person name="Chirak E."/>
            <person name="Safronova V."/>
            <person name="Willems A."/>
        </authorList>
    </citation>
    <scope>NUCLEOTIDE SEQUENCE [LARGE SCALE GENOMIC DNA]</scope>
    <source>
        <strain evidence="4">PEPV15</strain>
    </source>
</reference>
<dbReference type="GO" id="GO:0035556">
    <property type="term" value="P:intracellular signal transduction"/>
    <property type="evidence" value="ECO:0007669"/>
    <property type="project" value="InterPro"/>
</dbReference>
<proteinExistence type="predicted"/>
<dbReference type="InterPro" id="IPR011990">
    <property type="entry name" value="TPR-like_helical_dom_sf"/>
</dbReference>
<evidence type="ECO:0000313" key="4">
    <source>
        <dbReference type="Proteomes" id="UP000241158"/>
    </source>
</evidence>
<dbReference type="AlphaFoldDB" id="A0A2P7ANP0"/>
<evidence type="ECO:0000313" key="3">
    <source>
        <dbReference type="EMBL" id="PSH55833.1"/>
    </source>
</evidence>
<dbReference type="InterPro" id="IPR001054">
    <property type="entry name" value="A/G_cyclase"/>
</dbReference>
<dbReference type="SUPFAM" id="SSF55073">
    <property type="entry name" value="Nucleotide cyclase"/>
    <property type="match status" value="1"/>
</dbReference>